<dbReference type="Proteomes" id="UP000235347">
    <property type="component" value="Unassembled WGS sequence"/>
</dbReference>
<evidence type="ECO:0000313" key="11">
    <source>
        <dbReference type="EMBL" id="PMS27161.1"/>
    </source>
</evidence>
<keyword evidence="4" id="KW-0133">Cell shape</keyword>
<dbReference type="PANTHER" id="PTHR47019:SF1">
    <property type="entry name" value="LIPID II FLIPPASE MURJ"/>
    <property type="match status" value="1"/>
</dbReference>
<accession>A0A2N7WCN6</accession>
<keyword evidence="5" id="KW-0573">Peptidoglycan synthesis</keyword>
<keyword evidence="2" id="KW-1003">Cell membrane</keyword>
<keyword evidence="7 10" id="KW-0472">Membrane</keyword>
<comment type="subcellular location">
    <subcellularLocation>
        <location evidence="1">Cell membrane</location>
        <topology evidence="1">Multi-pass membrane protein</topology>
    </subcellularLocation>
</comment>
<comment type="function">
    <text evidence="8">Involved in peptidoglycan biosynthesis. Transports lipid-linked peptidoglycan precursors from the inner to the outer leaflet of the cytoplasmic membrane.</text>
</comment>
<comment type="similarity">
    <text evidence="9">Belongs to the MurJ/MviN family.</text>
</comment>
<comment type="caution">
    <text evidence="11">The sequence shown here is derived from an EMBL/GenBank/DDBJ whole genome shotgun (WGS) entry which is preliminary data.</text>
</comment>
<evidence type="ECO:0000256" key="6">
    <source>
        <dbReference type="ARBA" id="ARBA00022989"/>
    </source>
</evidence>
<feature type="transmembrane region" description="Helical" evidence="10">
    <location>
        <begin position="464"/>
        <end position="482"/>
    </location>
</feature>
<feature type="transmembrane region" description="Helical" evidence="10">
    <location>
        <begin position="176"/>
        <end position="197"/>
    </location>
</feature>
<dbReference type="InterPro" id="IPR004268">
    <property type="entry name" value="MurJ"/>
</dbReference>
<organism evidence="11 12">
    <name type="scientific">Trinickia soli</name>
    <dbReference type="NCBI Taxonomy" id="380675"/>
    <lineage>
        <taxon>Bacteria</taxon>
        <taxon>Pseudomonadati</taxon>
        <taxon>Pseudomonadota</taxon>
        <taxon>Betaproteobacteria</taxon>
        <taxon>Burkholderiales</taxon>
        <taxon>Burkholderiaceae</taxon>
        <taxon>Trinickia</taxon>
    </lineage>
</organism>
<feature type="transmembrane region" description="Helical" evidence="10">
    <location>
        <begin position="203"/>
        <end position="222"/>
    </location>
</feature>
<feature type="transmembrane region" description="Helical" evidence="10">
    <location>
        <begin position="65"/>
        <end position="86"/>
    </location>
</feature>
<keyword evidence="6 10" id="KW-1133">Transmembrane helix</keyword>
<name>A0A2N7WCN6_9BURK</name>
<dbReference type="PRINTS" id="PR01806">
    <property type="entry name" value="VIRFACTRMVIN"/>
</dbReference>
<feature type="transmembrane region" description="Helical" evidence="10">
    <location>
        <begin position="368"/>
        <end position="385"/>
    </location>
</feature>
<sequence length="526" mass="56513">MSRAWVARSHADECLDAPKRPGKRMLNNVRMVTLITILAQVAAFVRTAIMAYIFGASSVVDAYNLALVVPVMIAGIVGGWVQSGFVGRYMERLTHSAEAAAQFRTAIWQLLLVIGASFALVMVVSRSLIAGTLVPANTITTLQLTEGAMAIAAWTLPLTVVSDYMGLVLNCHGRFGAAAAAPVLNAMISAGALWLWPTRDMDALVMSLLLGGAVQLGTLLLAMRRAQLHFVWEFLRLTDDVKATLKLALPIMPAVVFSNGTVMIIQMTCARLGEGAVAIYGYASRLHGAATQVLIIGISTVLLPRFAALLARNESSEIVRLLWRIGRASLMICVFVAAGVGVLGTPVVLTLLGRGHFDHVLGERVGQAWLLLTLSLFPFGLATFFAKLYQAKLRPQLLSMSSLVALIATTACCLFGYRVSGLSAVLLAPLGAQICVLAFFLWCFRREFGQGGLFPRRFESIARCVMWILPSVAVDLVIQHVLPSANSTVPVLFRGAVFTALFVASAKLGGGARWVLNTEPACPSRM</sequence>
<evidence type="ECO:0000256" key="9">
    <source>
        <dbReference type="ARBA" id="ARBA00061532"/>
    </source>
</evidence>
<dbReference type="GO" id="GO:0005886">
    <property type="term" value="C:plasma membrane"/>
    <property type="evidence" value="ECO:0007669"/>
    <property type="project" value="UniProtKB-SubCell"/>
</dbReference>
<feature type="transmembrane region" description="Helical" evidence="10">
    <location>
        <begin position="149"/>
        <end position="169"/>
    </location>
</feature>
<evidence type="ECO:0000256" key="8">
    <source>
        <dbReference type="ARBA" id="ARBA00060041"/>
    </source>
</evidence>
<reference evidence="11 12" key="1">
    <citation type="submission" date="2018-01" db="EMBL/GenBank/DDBJ databases">
        <title>Whole genome analyses suggest that Burkholderia sensu lato contains two further novel genera in the rhizoxinica-symbiotica group Mycetohabitans gen. nov., and Trinickia gen. nov.: implications for the evolution of diazotrophy and nodulation in the Burkholderiaceae.</title>
        <authorList>
            <person name="Estrada-de los Santos P."/>
            <person name="Palmer M."/>
            <person name="Chavez-Ramirez B."/>
            <person name="Beukes C."/>
            <person name="Steenkamp E.T."/>
            <person name="Hirsch A.M."/>
            <person name="Manyaka P."/>
            <person name="Maluk M."/>
            <person name="Lafos M."/>
            <person name="Crook M."/>
            <person name="Gross E."/>
            <person name="Simon M.F."/>
            <person name="Bueno dos Reis Junior F."/>
            <person name="Poole P.S."/>
            <person name="Venter S.N."/>
            <person name="James E.K."/>
        </authorList>
    </citation>
    <scope>NUCLEOTIDE SEQUENCE [LARGE SCALE GENOMIC DNA]</scope>
    <source>
        <strain evidence="11 12">GP25-8</strain>
    </source>
</reference>
<protein>
    <recommendedName>
        <fullName evidence="13">Murein biosynthesis integral membrane protein MurJ</fullName>
    </recommendedName>
</protein>
<dbReference type="PANTHER" id="PTHR47019">
    <property type="entry name" value="LIPID II FLIPPASE MURJ"/>
    <property type="match status" value="1"/>
</dbReference>
<gene>
    <name evidence="11" type="ORF">C0Z19_05265</name>
</gene>
<feature type="transmembrane region" description="Helical" evidence="10">
    <location>
        <begin position="243"/>
        <end position="266"/>
    </location>
</feature>
<dbReference type="GO" id="GO:0008360">
    <property type="term" value="P:regulation of cell shape"/>
    <property type="evidence" value="ECO:0007669"/>
    <property type="project" value="UniProtKB-KW"/>
</dbReference>
<dbReference type="EMBL" id="PNYB01000003">
    <property type="protein sequence ID" value="PMS27161.1"/>
    <property type="molecule type" value="Genomic_DNA"/>
</dbReference>
<dbReference type="GO" id="GO:0009252">
    <property type="term" value="P:peptidoglycan biosynthetic process"/>
    <property type="evidence" value="ECO:0007669"/>
    <property type="project" value="UniProtKB-KW"/>
</dbReference>
<evidence type="ECO:0000313" key="12">
    <source>
        <dbReference type="Proteomes" id="UP000235347"/>
    </source>
</evidence>
<evidence type="ECO:0000256" key="4">
    <source>
        <dbReference type="ARBA" id="ARBA00022960"/>
    </source>
</evidence>
<feature type="transmembrane region" description="Helical" evidence="10">
    <location>
        <begin position="107"/>
        <end position="129"/>
    </location>
</feature>
<evidence type="ECO:0000256" key="5">
    <source>
        <dbReference type="ARBA" id="ARBA00022984"/>
    </source>
</evidence>
<evidence type="ECO:0000256" key="3">
    <source>
        <dbReference type="ARBA" id="ARBA00022692"/>
    </source>
</evidence>
<dbReference type="Pfam" id="PF03023">
    <property type="entry name" value="MurJ"/>
    <property type="match status" value="1"/>
</dbReference>
<keyword evidence="12" id="KW-1185">Reference proteome</keyword>
<keyword evidence="3 10" id="KW-0812">Transmembrane</keyword>
<feature type="transmembrane region" description="Helical" evidence="10">
    <location>
        <begin position="328"/>
        <end position="348"/>
    </location>
</feature>
<dbReference type="AlphaFoldDB" id="A0A2N7WCN6"/>
<evidence type="ECO:0000256" key="10">
    <source>
        <dbReference type="SAM" id="Phobius"/>
    </source>
</evidence>
<dbReference type="InterPro" id="IPR051050">
    <property type="entry name" value="Lipid_II_flippase_MurJ/MviN"/>
</dbReference>
<proteinExistence type="inferred from homology"/>
<dbReference type="GO" id="GO:0034204">
    <property type="term" value="P:lipid translocation"/>
    <property type="evidence" value="ECO:0007669"/>
    <property type="project" value="TreeGrafter"/>
</dbReference>
<feature type="transmembrane region" description="Helical" evidence="10">
    <location>
        <begin position="423"/>
        <end position="444"/>
    </location>
</feature>
<evidence type="ECO:0000256" key="1">
    <source>
        <dbReference type="ARBA" id="ARBA00004651"/>
    </source>
</evidence>
<dbReference type="GO" id="GO:0015648">
    <property type="term" value="F:lipid-linked peptidoglycan transporter activity"/>
    <property type="evidence" value="ECO:0007669"/>
    <property type="project" value="TreeGrafter"/>
</dbReference>
<feature type="transmembrane region" description="Helical" evidence="10">
    <location>
        <begin position="397"/>
        <end position="417"/>
    </location>
</feature>
<evidence type="ECO:0000256" key="2">
    <source>
        <dbReference type="ARBA" id="ARBA00022475"/>
    </source>
</evidence>
<evidence type="ECO:0008006" key="13">
    <source>
        <dbReference type="Google" id="ProtNLM"/>
    </source>
</evidence>
<feature type="transmembrane region" description="Helical" evidence="10">
    <location>
        <begin position="286"/>
        <end position="307"/>
    </location>
</feature>
<feature type="transmembrane region" description="Helical" evidence="10">
    <location>
        <begin position="29"/>
        <end position="53"/>
    </location>
</feature>
<evidence type="ECO:0000256" key="7">
    <source>
        <dbReference type="ARBA" id="ARBA00023136"/>
    </source>
</evidence>